<proteinExistence type="predicted"/>
<dbReference type="InterPro" id="IPR003598">
    <property type="entry name" value="Ig_sub2"/>
</dbReference>
<evidence type="ECO:0000256" key="3">
    <source>
        <dbReference type="ARBA" id="ARBA00023180"/>
    </source>
</evidence>
<dbReference type="SMART" id="SM00406">
    <property type="entry name" value="IGv"/>
    <property type="match status" value="2"/>
</dbReference>
<feature type="domain" description="Ig-like" evidence="5">
    <location>
        <begin position="33"/>
        <end position="122"/>
    </location>
</feature>
<evidence type="ECO:0000256" key="2">
    <source>
        <dbReference type="ARBA" id="ARBA00023157"/>
    </source>
</evidence>
<keyword evidence="2" id="KW-1015">Disulfide bond</keyword>
<accession>A0A8C6ACG1</accession>
<evidence type="ECO:0000313" key="6">
    <source>
        <dbReference type="Ensembl" id="ENSMMMP00000027326.1"/>
    </source>
</evidence>
<keyword evidence="7" id="KW-1185">Reference proteome</keyword>
<reference evidence="6" key="1">
    <citation type="submission" date="2025-08" db="UniProtKB">
        <authorList>
            <consortium name="Ensembl"/>
        </authorList>
    </citation>
    <scope>IDENTIFICATION</scope>
</reference>
<dbReference type="PROSITE" id="PS50835">
    <property type="entry name" value="IG_LIKE"/>
    <property type="match status" value="2"/>
</dbReference>
<sequence>MRLRESAHCGLHPCAHPVELEVQAALFHTALIPELQVIQPEKSVSVAAGESATLHCTVTSLLPVGPTQWFKEAGPGRELIYNLREGHFPQVTNLSDVTKRDNRDFSIRISNVTPADAGTYYCVKFQKLTPVDKEYKSGPGTELSVRGAAAQELQVIQPEKSVSVAAGESATLHCTVTSLLPVGPVHWFKVAGLFPRVTNDSDTTQRDNRDFSICISNVTPADAGTYYCVKFQKSTPHDKEYKSGPGTELSVQGECSCLLLPGVGQEVGVTPSILGTTAKKQEQHWVLMS</sequence>
<protein>
    <submittedName>
        <fullName evidence="6">Signal-regulatory protein beta-1 isoform 3-like</fullName>
    </submittedName>
</protein>
<feature type="domain" description="Ig-like" evidence="5">
    <location>
        <begin position="139"/>
        <end position="228"/>
    </location>
</feature>
<dbReference type="Proteomes" id="UP000694407">
    <property type="component" value="Unplaced"/>
</dbReference>
<dbReference type="PANTHER" id="PTHR19971">
    <property type="entry name" value="SIGNAL-REGULATORY PROTEIN BETA"/>
    <property type="match status" value="1"/>
</dbReference>
<dbReference type="Ensembl" id="ENSMMMT00000030899.1">
    <property type="protein sequence ID" value="ENSMMMP00000027326.1"/>
    <property type="gene ID" value="ENSMMMG00000023867.1"/>
</dbReference>
<dbReference type="AlphaFoldDB" id="A0A8C6ACG1"/>
<dbReference type="InterPro" id="IPR013783">
    <property type="entry name" value="Ig-like_fold"/>
</dbReference>
<reference evidence="6" key="2">
    <citation type="submission" date="2025-09" db="UniProtKB">
        <authorList>
            <consortium name="Ensembl"/>
        </authorList>
    </citation>
    <scope>IDENTIFICATION</scope>
</reference>
<evidence type="ECO:0000256" key="1">
    <source>
        <dbReference type="ARBA" id="ARBA00022729"/>
    </source>
</evidence>
<dbReference type="CDD" id="cd16097">
    <property type="entry name" value="IgV_SIRP"/>
    <property type="match status" value="1"/>
</dbReference>
<dbReference type="SMART" id="SM00409">
    <property type="entry name" value="IG"/>
    <property type="match status" value="2"/>
</dbReference>
<dbReference type="SMART" id="SM00408">
    <property type="entry name" value="IGc2"/>
    <property type="match status" value="2"/>
</dbReference>
<dbReference type="GeneTree" id="ENSGT00960000186656"/>
<dbReference type="InterPro" id="IPR036179">
    <property type="entry name" value="Ig-like_dom_sf"/>
</dbReference>
<dbReference type="Gene3D" id="2.60.40.10">
    <property type="entry name" value="Immunoglobulins"/>
    <property type="match status" value="2"/>
</dbReference>
<dbReference type="InterPro" id="IPR013106">
    <property type="entry name" value="Ig_V-set"/>
</dbReference>
<dbReference type="InterPro" id="IPR003599">
    <property type="entry name" value="Ig_sub"/>
</dbReference>
<keyword evidence="3" id="KW-0325">Glycoprotein</keyword>
<evidence type="ECO:0000256" key="4">
    <source>
        <dbReference type="ARBA" id="ARBA00023319"/>
    </source>
</evidence>
<keyword evidence="1" id="KW-0732">Signal</keyword>
<dbReference type="InterPro" id="IPR007110">
    <property type="entry name" value="Ig-like_dom"/>
</dbReference>
<dbReference type="FunFam" id="2.60.40.10:FF:000295">
    <property type="entry name" value="Tyrosine-protein phosphatase non-receptor type substrate 1"/>
    <property type="match status" value="2"/>
</dbReference>
<evidence type="ECO:0000259" key="5">
    <source>
        <dbReference type="PROSITE" id="PS50835"/>
    </source>
</evidence>
<dbReference type="InterPro" id="IPR051755">
    <property type="entry name" value="Ig-like_CS_Receptor"/>
</dbReference>
<keyword evidence="4" id="KW-0393">Immunoglobulin domain</keyword>
<name>A0A8C6ACG1_MARMA</name>
<dbReference type="Pfam" id="PF07686">
    <property type="entry name" value="V-set"/>
    <property type="match status" value="2"/>
</dbReference>
<evidence type="ECO:0000313" key="7">
    <source>
        <dbReference type="Proteomes" id="UP000694407"/>
    </source>
</evidence>
<organism evidence="6 7">
    <name type="scientific">Marmota marmota marmota</name>
    <name type="common">Alpine marmot</name>
    <dbReference type="NCBI Taxonomy" id="9994"/>
    <lineage>
        <taxon>Eukaryota</taxon>
        <taxon>Metazoa</taxon>
        <taxon>Chordata</taxon>
        <taxon>Craniata</taxon>
        <taxon>Vertebrata</taxon>
        <taxon>Euteleostomi</taxon>
        <taxon>Mammalia</taxon>
        <taxon>Eutheria</taxon>
        <taxon>Euarchontoglires</taxon>
        <taxon>Glires</taxon>
        <taxon>Rodentia</taxon>
        <taxon>Sciuromorpha</taxon>
        <taxon>Sciuridae</taxon>
        <taxon>Xerinae</taxon>
        <taxon>Marmotini</taxon>
        <taxon>Marmota</taxon>
    </lineage>
</organism>
<dbReference type="SUPFAM" id="SSF48726">
    <property type="entry name" value="Immunoglobulin"/>
    <property type="match status" value="2"/>
</dbReference>